<dbReference type="GO" id="GO:0016987">
    <property type="term" value="F:sigma factor activity"/>
    <property type="evidence" value="ECO:0007669"/>
    <property type="project" value="InterPro"/>
</dbReference>
<accession>A0A839FD00</accession>
<dbReference type="RefSeq" id="WP_182532981.1">
    <property type="nucleotide sequence ID" value="NZ_JACGXL010000009.1"/>
</dbReference>
<name>A0A839FD00_9GAMM</name>
<evidence type="ECO:0000259" key="1">
    <source>
        <dbReference type="Pfam" id="PF04542"/>
    </source>
</evidence>
<dbReference type="Proteomes" id="UP000550401">
    <property type="component" value="Unassembled WGS sequence"/>
</dbReference>
<dbReference type="GO" id="GO:0006352">
    <property type="term" value="P:DNA-templated transcription initiation"/>
    <property type="evidence" value="ECO:0007669"/>
    <property type="project" value="InterPro"/>
</dbReference>
<dbReference type="Gene3D" id="1.10.10.10">
    <property type="entry name" value="Winged helix-like DNA-binding domain superfamily/Winged helix DNA-binding domain"/>
    <property type="match status" value="1"/>
</dbReference>
<evidence type="ECO:0000313" key="4">
    <source>
        <dbReference type="EMBL" id="MBA8889944.1"/>
    </source>
</evidence>
<evidence type="ECO:0000259" key="2">
    <source>
        <dbReference type="Pfam" id="PF08281"/>
    </source>
</evidence>
<dbReference type="Pfam" id="PF20239">
    <property type="entry name" value="DUF6596"/>
    <property type="match status" value="1"/>
</dbReference>
<sequence length="422" mass="45381">MERTGVESLLRQLAPQVLGAVVRRYGDFAASEDAVQEALLAAALQWPTEGRPENPRAWLIHVAGRRMTDQVRSELARRQRETLLALWEAPALEPVFDDGDFPVDRDDTLVLLFMCCHPALTPSSAIALTLRAVGGLATAEIARAFLVPEATMAQRISRAKQTIRDSGVPFAMPDADERAARLDAVLHVLYLVFNEGYATSSGDALHRTDLSDEAIRLARDVHALLPREGEVAGLLALMLLTDARRPARTGAAGELVPLDQQDRGLWNRALIDEGVALISATLARGAVGAYQLQAAIAAVHDEAESAAATDWPQILALYTVLLRLADNPMVALNHAIALAMVHGPAAGLERLDALSTDRRIAGHHRLDAVRAHLFERAGEPARAIEHYLAAAAKTASTPERDYLVAQAARLGDAGSGTPRASP</sequence>
<dbReference type="PANTHER" id="PTHR47756:SF2">
    <property type="entry name" value="BLL6612 PROTEIN"/>
    <property type="match status" value="1"/>
</dbReference>
<protein>
    <submittedName>
        <fullName evidence="4">Putative RNA polymerase sigma factor</fullName>
    </submittedName>
</protein>
<dbReference type="InterPro" id="IPR013325">
    <property type="entry name" value="RNA_pol_sigma_r2"/>
</dbReference>
<dbReference type="Pfam" id="PF04542">
    <property type="entry name" value="Sigma70_r2"/>
    <property type="match status" value="1"/>
</dbReference>
<feature type="domain" description="DUF6596" evidence="3">
    <location>
        <begin position="181"/>
        <end position="280"/>
    </location>
</feature>
<dbReference type="SUPFAM" id="SSF88946">
    <property type="entry name" value="Sigma2 domain of RNA polymerase sigma factors"/>
    <property type="match status" value="1"/>
</dbReference>
<comment type="caution">
    <text evidence="4">The sequence shown here is derived from an EMBL/GenBank/DDBJ whole genome shotgun (WGS) entry which is preliminary data.</text>
</comment>
<gene>
    <name evidence="4" type="ORF">FHW12_004191</name>
</gene>
<dbReference type="InterPro" id="IPR013324">
    <property type="entry name" value="RNA_pol_sigma_r3/r4-like"/>
</dbReference>
<reference evidence="4 5" key="1">
    <citation type="submission" date="2020-07" db="EMBL/GenBank/DDBJ databases">
        <title>Genomic Encyclopedia of Type Strains, Phase IV (KMG-V): Genome sequencing to study the core and pangenomes of soil and plant-associated prokaryotes.</title>
        <authorList>
            <person name="Whitman W."/>
        </authorList>
    </citation>
    <scope>NUCLEOTIDE SEQUENCE [LARGE SCALE GENOMIC DNA]</scope>
    <source>
        <strain evidence="4 5">RH2WT43</strain>
    </source>
</reference>
<dbReference type="EMBL" id="JACGXL010000009">
    <property type="protein sequence ID" value="MBA8889944.1"/>
    <property type="molecule type" value="Genomic_DNA"/>
</dbReference>
<feature type="domain" description="RNA polymerase sigma-70 region 2" evidence="1">
    <location>
        <begin position="9"/>
        <end position="74"/>
    </location>
</feature>
<dbReference type="InterPro" id="IPR007627">
    <property type="entry name" value="RNA_pol_sigma70_r2"/>
</dbReference>
<organism evidence="4 5">
    <name type="scientific">Dokdonella fugitiva</name>
    <dbReference type="NCBI Taxonomy" id="328517"/>
    <lineage>
        <taxon>Bacteria</taxon>
        <taxon>Pseudomonadati</taxon>
        <taxon>Pseudomonadota</taxon>
        <taxon>Gammaproteobacteria</taxon>
        <taxon>Lysobacterales</taxon>
        <taxon>Rhodanobacteraceae</taxon>
        <taxon>Dokdonella</taxon>
    </lineage>
</organism>
<evidence type="ECO:0000259" key="3">
    <source>
        <dbReference type="Pfam" id="PF20239"/>
    </source>
</evidence>
<dbReference type="SUPFAM" id="SSF88659">
    <property type="entry name" value="Sigma3 and sigma4 domains of RNA polymerase sigma factors"/>
    <property type="match status" value="1"/>
</dbReference>
<dbReference type="Pfam" id="PF08281">
    <property type="entry name" value="Sigma70_r4_2"/>
    <property type="match status" value="1"/>
</dbReference>
<dbReference type="Gene3D" id="1.10.1740.10">
    <property type="match status" value="1"/>
</dbReference>
<evidence type="ECO:0000313" key="5">
    <source>
        <dbReference type="Proteomes" id="UP000550401"/>
    </source>
</evidence>
<feature type="domain" description="RNA polymerase sigma factor 70 region 4 type 2" evidence="2">
    <location>
        <begin position="113"/>
        <end position="162"/>
    </location>
</feature>
<dbReference type="AlphaFoldDB" id="A0A839FD00"/>
<proteinExistence type="predicted"/>
<dbReference type="InterPro" id="IPR046531">
    <property type="entry name" value="DUF6596"/>
</dbReference>
<dbReference type="PANTHER" id="PTHR47756">
    <property type="entry name" value="BLL6612 PROTEIN-RELATED"/>
    <property type="match status" value="1"/>
</dbReference>
<dbReference type="InterPro" id="IPR013249">
    <property type="entry name" value="RNA_pol_sigma70_r4_t2"/>
</dbReference>
<dbReference type="InterPro" id="IPR036388">
    <property type="entry name" value="WH-like_DNA-bd_sf"/>
</dbReference>
<dbReference type="GO" id="GO:0003677">
    <property type="term" value="F:DNA binding"/>
    <property type="evidence" value="ECO:0007669"/>
    <property type="project" value="InterPro"/>
</dbReference>
<keyword evidence="5" id="KW-1185">Reference proteome</keyword>